<dbReference type="AlphaFoldDB" id="R0KY36"/>
<feature type="compositionally biased region" description="Basic and acidic residues" evidence="1">
    <location>
        <begin position="1"/>
        <end position="14"/>
    </location>
</feature>
<feature type="compositionally biased region" description="Polar residues" evidence="1">
    <location>
        <begin position="15"/>
        <end position="29"/>
    </location>
</feature>
<feature type="region of interest" description="Disordered" evidence="1">
    <location>
        <begin position="1"/>
        <end position="30"/>
    </location>
</feature>
<organism evidence="2 3">
    <name type="scientific">Nosema bombycis (strain CQ1 / CVCC 102059)</name>
    <name type="common">Microsporidian parasite</name>
    <name type="synonym">Pebrine of silkworm</name>
    <dbReference type="NCBI Taxonomy" id="578461"/>
    <lineage>
        <taxon>Eukaryota</taxon>
        <taxon>Fungi</taxon>
        <taxon>Fungi incertae sedis</taxon>
        <taxon>Microsporidia</taxon>
        <taxon>Nosematidae</taxon>
        <taxon>Nosema</taxon>
    </lineage>
</organism>
<dbReference type="EMBL" id="KB908917">
    <property type="protein sequence ID" value="EOB15132.1"/>
    <property type="molecule type" value="Genomic_DNA"/>
</dbReference>
<dbReference type="HOGENOM" id="CLU_3069295_0_0_1"/>
<sequence length="53" mass="6165">MLERHEKFIERSKTEVNQSNADTKSNNNSFEKKEVMKGQQCYSCGGPIIIFLR</sequence>
<protein>
    <submittedName>
        <fullName evidence="2">Uncharacterized protein</fullName>
    </submittedName>
</protein>
<name>R0KY36_NOSB1</name>
<reference evidence="2 3" key="1">
    <citation type="journal article" date="2013" name="BMC Genomics">
        <title>Comparative genomics of parasitic silkworm microsporidia reveal an association between genome expansion and host adaptation.</title>
        <authorList>
            <person name="Pan G."/>
            <person name="Xu J."/>
            <person name="Li T."/>
            <person name="Xia Q."/>
            <person name="Liu S.L."/>
            <person name="Zhang G."/>
            <person name="Li S."/>
            <person name="Li C."/>
            <person name="Liu H."/>
            <person name="Yang L."/>
            <person name="Liu T."/>
            <person name="Zhang X."/>
            <person name="Wu Z."/>
            <person name="Fan W."/>
            <person name="Dang X."/>
            <person name="Xiang H."/>
            <person name="Tao M."/>
            <person name="Li Y."/>
            <person name="Hu J."/>
            <person name="Li Z."/>
            <person name="Lin L."/>
            <person name="Luo J."/>
            <person name="Geng L."/>
            <person name="Wang L."/>
            <person name="Long M."/>
            <person name="Wan Y."/>
            <person name="He N."/>
            <person name="Zhang Z."/>
            <person name="Lu C."/>
            <person name="Keeling P.J."/>
            <person name="Wang J."/>
            <person name="Xiang Z."/>
            <person name="Zhou Z."/>
        </authorList>
    </citation>
    <scope>NUCLEOTIDE SEQUENCE [LARGE SCALE GENOMIC DNA]</scope>
    <source>
        <strain evidence="3">CQ1 / CVCC 102059</strain>
    </source>
</reference>
<dbReference type="VEuPathDB" id="MicrosporidiaDB:NBO_9g0009"/>
<evidence type="ECO:0000313" key="2">
    <source>
        <dbReference type="EMBL" id="EOB15132.1"/>
    </source>
</evidence>
<dbReference type="Proteomes" id="UP000016927">
    <property type="component" value="Unassembled WGS sequence"/>
</dbReference>
<evidence type="ECO:0000256" key="1">
    <source>
        <dbReference type="SAM" id="MobiDB-lite"/>
    </source>
</evidence>
<proteinExistence type="predicted"/>
<keyword evidence="3" id="KW-1185">Reference proteome</keyword>
<evidence type="ECO:0000313" key="3">
    <source>
        <dbReference type="Proteomes" id="UP000016927"/>
    </source>
</evidence>
<accession>R0KY36</accession>
<gene>
    <name evidence="2" type="ORF">NBO_9g0009</name>
</gene>